<evidence type="ECO:0000256" key="6">
    <source>
        <dbReference type="ARBA" id="ARBA00023163"/>
    </source>
</evidence>
<keyword evidence="6 7" id="KW-0804">Transcription</keyword>
<dbReference type="CDD" id="cd16321">
    <property type="entry name" value="MraZ_C"/>
    <property type="match status" value="1"/>
</dbReference>
<evidence type="ECO:0000259" key="8">
    <source>
        <dbReference type="PROSITE" id="PS51740"/>
    </source>
</evidence>
<feature type="domain" description="SpoVT-AbrB" evidence="8">
    <location>
        <begin position="5"/>
        <end position="52"/>
    </location>
</feature>
<dbReference type="InterPro" id="IPR007159">
    <property type="entry name" value="SpoVT-AbrB_dom"/>
</dbReference>
<dbReference type="PANTHER" id="PTHR34701:SF1">
    <property type="entry name" value="TRANSCRIPTIONAL REGULATOR MRAZ"/>
    <property type="match status" value="1"/>
</dbReference>
<dbReference type="InterPro" id="IPR020603">
    <property type="entry name" value="MraZ_dom"/>
</dbReference>
<comment type="subcellular location">
    <subcellularLocation>
        <location evidence="7">Cytoplasm</location>
        <location evidence="7">Nucleoid</location>
    </subcellularLocation>
</comment>
<evidence type="ECO:0000256" key="7">
    <source>
        <dbReference type="HAMAP-Rule" id="MF_01008"/>
    </source>
</evidence>
<comment type="subunit">
    <text evidence="7">Forms oligomers.</text>
</comment>
<dbReference type="InterPro" id="IPR037914">
    <property type="entry name" value="SpoVT-AbrB_sf"/>
</dbReference>
<evidence type="ECO:0000256" key="4">
    <source>
        <dbReference type="ARBA" id="ARBA00023015"/>
    </source>
</evidence>
<evidence type="ECO:0000256" key="3">
    <source>
        <dbReference type="ARBA" id="ARBA00022737"/>
    </source>
</evidence>
<dbReference type="InterPro" id="IPR038619">
    <property type="entry name" value="MraZ_sf"/>
</dbReference>
<dbReference type="CDD" id="cd16320">
    <property type="entry name" value="MraZ_N"/>
    <property type="match status" value="1"/>
</dbReference>
<dbReference type="Pfam" id="PF02381">
    <property type="entry name" value="MraZ"/>
    <property type="match status" value="2"/>
</dbReference>
<dbReference type="EMBL" id="PTQZ01000014">
    <property type="protein sequence ID" value="PQA50951.1"/>
    <property type="molecule type" value="Genomic_DNA"/>
</dbReference>
<dbReference type="InterPro" id="IPR003444">
    <property type="entry name" value="MraZ"/>
</dbReference>
<dbReference type="Proteomes" id="UP000243900">
    <property type="component" value="Unassembled WGS sequence"/>
</dbReference>
<organism evidence="9 10">
    <name type="scientific">Amnimonas aquatica</name>
    <dbReference type="NCBI Taxonomy" id="2094561"/>
    <lineage>
        <taxon>Bacteria</taxon>
        <taxon>Pseudomonadati</taxon>
        <taxon>Pseudomonadota</taxon>
        <taxon>Gammaproteobacteria</taxon>
        <taxon>Moraxellales</taxon>
        <taxon>Moraxellaceae</taxon>
        <taxon>Amnimonas</taxon>
    </lineage>
</organism>
<dbReference type="GO" id="GO:2000143">
    <property type="term" value="P:negative regulation of DNA-templated transcription initiation"/>
    <property type="evidence" value="ECO:0007669"/>
    <property type="project" value="TreeGrafter"/>
</dbReference>
<dbReference type="GO" id="GO:0000976">
    <property type="term" value="F:transcription cis-regulatory region binding"/>
    <property type="evidence" value="ECO:0007669"/>
    <property type="project" value="TreeGrafter"/>
</dbReference>
<accession>A0A2P6AUT6</accession>
<dbReference type="RefSeq" id="WP_105191116.1">
    <property type="nucleotide sequence ID" value="NZ_PTQZ01000014.1"/>
</dbReference>
<name>A0A2P6AUT6_9GAMM</name>
<reference evidence="10" key="1">
    <citation type="submission" date="2018-02" db="EMBL/GenBank/DDBJ databases">
        <title>Genome sequencing of Solimonas sp. HR-BB.</title>
        <authorList>
            <person name="Lee Y."/>
            <person name="Jeon C.O."/>
        </authorList>
    </citation>
    <scope>NUCLEOTIDE SEQUENCE [LARGE SCALE GENOMIC DNA]</scope>
    <source>
        <strain evidence="10">HR-E</strain>
    </source>
</reference>
<evidence type="ECO:0000256" key="5">
    <source>
        <dbReference type="ARBA" id="ARBA00023125"/>
    </source>
</evidence>
<dbReference type="InterPro" id="IPR035642">
    <property type="entry name" value="MraZ_N"/>
</dbReference>
<keyword evidence="9" id="KW-0131">Cell cycle</keyword>
<feature type="domain" description="SpoVT-AbrB" evidence="8">
    <location>
        <begin position="81"/>
        <end position="124"/>
    </location>
</feature>
<evidence type="ECO:0000256" key="2">
    <source>
        <dbReference type="ARBA" id="ARBA00022490"/>
    </source>
</evidence>
<evidence type="ECO:0000313" key="10">
    <source>
        <dbReference type="Proteomes" id="UP000243900"/>
    </source>
</evidence>
<dbReference type="GO" id="GO:0005737">
    <property type="term" value="C:cytoplasm"/>
    <property type="evidence" value="ECO:0007669"/>
    <property type="project" value="UniProtKB-UniRule"/>
</dbReference>
<dbReference type="GO" id="GO:0009295">
    <property type="term" value="C:nucleoid"/>
    <property type="evidence" value="ECO:0007669"/>
    <property type="project" value="UniProtKB-SubCell"/>
</dbReference>
<keyword evidence="2 7" id="KW-0963">Cytoplasm</keyword>
<dbReference type="NCBIfam" id="TIGR00242">
    <property type="entry name" value="division/cell wall cluster transcriptional repressor MraZ"/>
    <property type="match status" value="1"/>
</dbReference>
<dbReference type="AlphaFoldDB" id="A0A2P6AUT6"/>
<keyword evidence="4 7" id="KW-0805">Transcription regulation</keyword>
<proteinExistence type="inferred from homology"/>
<dbReference type="OrthoDB" id="9807753at2"/>
<keyword evidence="5 7" id="KW-0238">DNA-binding</keyword>
<keyword evidence="9" id="KW-0132">Cell division</keyword>
<keyword evidence="3" id="KW-0677">Repeat</keyword>
<dbReference type="GO" id="GO:0051301">
    <property type="term" value="P:cell division"/>
    <property type="evidence" value="ECO:0007669"/>
    <property type="project" value="UniProtKB-KW"/>
</dbReference>
<evidence type="ECO:0000313" key="9">
    <source>
        <dbReference type="EMBL" id="PQA50951.1"/>
    </source>
</evidence>
<protein>
    <recommendedName>
        <fullName evidence="1 7">Transcriptional regulator MraZ</fullName>
    </recommendedName>
</protein>
<dbReference type="PANTHER" id="PTHR34701">
    <property type="entry name" value="TRANSCRIPTIONAL REGULATOR MRAZ"/>
    <property type="match status" value="1"/>
</dbReference>
<keyword evidence="10" id="KW-1185">Reference proteome</keyword>
<comment type="caution">
    <text evidence="9">The sequence shown here is derived from an EMBL/GenBank/DDBJ whole genome shotgun (WGS) entry which is preliminary data.</text>
</comment>
<dbReference type="InterPro" id="IPR035644">
    <property type="entry name" value="MraZ_C"/>
</dbReference>
<gene>
    <name evidence="7" type="primary">mraZ</name>
    <name evidence="9" type="ORF">C5O18_01535</name>
</gene>
<dbReference type="HAMAP" id="MF_01008">
    <property type="entry name" value="MraZ"/>
    <property type="match status" value="1"/>
</dbReference>
<comment type="similarity">
    <text evidence="7">Belongs to the MraZ family.</text>
</comment>
<dbReference type="SUPFAM" id="SSF89447">
    <property type="entry name" value="AbrB/MazE/MraZ-like"/>
    <property type="match status" value="1"/>
</dbReference>
<dbReference type="GO" id="GO:0003700">
    <property type="term" value="F:DNA-binding transcription factor activity"/>
    <property type="evidence" value="ECO:0007669"/>
    <property type="project" value="UniProtKB-UniRule"/>
</dbReference>
<sequence length="151" mass="16894">MFRGYDELTMDAKGRIGLPTRYHDRVLAECQGKFVLTVDLREPCLVLYPLTEWEGIEARFNALPGSNPAIAMLKRRILGYATEISLDSAGRFLISPELRQFARLDKHVVLAGQGKKCEIWLKATWDALQAQILAEDFSAADLAQAIDTLAL</sequence>
<dbReference type="PROSITE" id="PS51740">
    <property type="entry name" value="SPOVT_ABRB"/>
    <property type="match status" value="2"/>
</dbReference>
<dbReference type="Gene3D" id="3.40.1550.20">
    <property type="entry name" value="Transcriptional regulator MraZ domain"/>
    <property type="match status" value="1"/>
</dbReference>
<evidence type="ECO:0000256" key="1">
    <source>
        <dbReference type="ARBA" id="ARBA00013860"/>
    </source>
</evidence>